<evidence type="ECO:0000313" key="2">
    <source>
        <dbReference type="Proteomes" id="UP000316714"/>
    </source>
</evidence>
<keyword evidence="2" id="KW-1185">Reference proteome</keyword>
<organism evidence="1 2">
    <name type="scientific">Posidoniimonas corsicana</name>
    <dbReference type="NCBI Taxonomy" id="1938618"/>
    <lineage>
        <taxon>Bacteria</taxon>
        <taxon>Pseudomonadati</taxon>
        <taxon>Planctomycetota</taxon>
        <taxon>Planctomycetia</taxon>
        <taxon>Pirellulales</taxon>
        <taxon>Lacipirellulaceae</taxon>
        <taxon>Posidoniimonas</taxon>
    </lineage>
</organism>
<comment type="caution">
    <text evidence="1">The sequence shown here is derived from an EMBL/GenBank/DDBJ whole genome shotgun (WGS) entry which is preliminary data.</text>
</comment>
<sequence length="333" mass="36349">MSKKSKKLGMQMLEEKAMMAGDATAAVVDGNLEIGELTAGQDQHVQVYKLSNGGIRVQGLYGTQIYGNYKGGEGLYNSITFYGINANDDLLVNLGNGSDTLNVLNYNGGITVDDAVINVGGTDSSIKDHDRVSISGLTTRDELHIDTGIHNDQVTVSGSTIGNGSWEDLEIRTGSGADYVSVTTTTVADDLYVRTYDSVAENDDDELNVDSVTADDIRAYMGNGDDEARVQWSTVQDDIYLDMGYHRDESSDPAAYDDDYAYLGFNDVDDITIKGRDGNDEVRFAYNEADDVNFDGGDGFDEFFRWIASNGQDSNDVDDYDLDSAFDRVYGYV</sequence>
<evidence type="ECO:0000313" key="1">
    <source>
        <dbReference type="EMBL" id="TWT30475.1"/>
    </source>
</evidence>
<dbReference type="EMBL" id="SIHJ01000005">
    <property type="protein sequence ID" value="TWT30475.1"/>
    <property type="molecule type" value="Genomic_DNA"/>
</dbReference>
<reference evidence="1 2" key="1">
    <citation type="submission" date="2019-02" db="EMBL/GenBank/DDBJ databases">
        <title>Deep-cultivation of Planctomycetes and their phenomic and genomic characterization uncovers novel biology.</title>
        <authorList>
            <person name="Wiegand S."/>
            <person name="Jogler M."/>
            <person name="Boedeker C."/>
            <person name="Pinto D."/>
            <person name="Vollmers J."/>
            <person name="Rivas-Marin E."/>
            <person name="Kohn T."/>
            <person name="Peeters S.H."/>
            <person name="Heuer A."/>
            <person name="Rast P."/>
            <person name="Oberbeckmann S."/>
            <person name="Bunk B."/>
            <person name="Jeske O."/>
            <person name="Meyerdierks A."/>
            <person name="Storesund J.E."/>
            <person name="Kallscheuer N."/>
            <person name="Luecker S."/>
            <person name="Lage O.M."/>
            <person name="Pohl T."/>
            <person name="Merkel B.J."/>
            <person name="Hornburger P."/>
            <person name="Mueller R.-W."/>
            <person name="Bruemmer F."/>
            <person name="Labrenz M."/>
            <person name="Spormann A.M."/>
            <person name="Op Den Camp H."/>
            <person name="Overmann J."/>
            <person name="Amann R."/>
            <person name="Jetten M.S.M."/>
            <person name="Mascher T."/>
            <person name="Medema M.H."/>
            <person name="Devos D.P."/>
            <person name="Kaster A.-K."/>
            <person name="Ovreas L."/>
            <person name="Rohde M."/>
            <person name="Galperin M.Y."/>
            <person name="Jogler C."/>
        </authorList>
    </citation>
    <scope>NUCLEOTIDE SEQUENCE [LARGE SCALE GENOMIC DNA]</scope>
    <source>
        <strain evidence="1 2">KOR34</strain>
    </source>
</reference>
<gene>
    <name evidence="1" type="ORF">KOR34_50340</name>
</gene>
<name>A0A5C5UYE7_9BACT</name>
<protein>
    <submittedName>
        <fullName evidence="1">Uncharacterized protein</fullName>
    </submittedName>
</protein>
<dbReference type="Proteomes" id="UP000316714">
    <property type="component" value="Unassembled WGS sequence"/>
</dbReference>
<dbReference type="RefSeq" id="WP_146568828.1">
    <property type="nucleotide sequence ID" value="NZ_SIHJ01000005.1"/>
</dbReference>
<dbReference type="AlphaFoldDB" id="A0A5C5UYE7"/>
<dbReference type="OrthoDB" id="291126at2"/>
<proteinExistence type="predicted"/>
<accession>A0A5C5UYE7</accession>